<evidence type="ECO:0000313" key="5">
    <source>
        <dbReference type="Proteomes" id="UP000469385"/>
    </source>
</evidence>
<gene>
    <name evidence="4" type="ORF">GON04_21415</name>
</gene>
<dbReference type="Pfam" id="PF04773">
    <property type="entry name" value="FecR"/>
    <property type="match status" value="1"/>
</dbReference>
<feature type="compositionally biased region" description="Low complexity" evidence="1">
    <location>
        <begin position="297"/>
        <end position="311"/>
    </location>
</feature>
<evidence type="ECO:0000313" key="4">
    <source>
        <dbReference type="EMBL" id="MVQ32033.1"/>
    </source>
</evidence>
<feature type="region of interest" description="Disordered" evidence="1">
    <location>
        <begin position="290"/>
        <end position="322"/>
    </location>
</feature>
<protein>
    <recommendedName>
        <fullName evidence="3">FecR protein domain-containing protein</fullName>
    </recommendedName>
</protein>
<proteinExistence type="predicted"/>
<dbReference type="InterPro" id="IPR006860">
    <property type="entry name" value="FecR"/>
</dbReference>
<feature type="compositionally biased region" description="Gly residues" evidence="1">
    <location>
        <begin position="312"/>
        <end position="322"/>
    </location>
</feature>
<sequence length="322" mass="33742">MRLGTSVGSILLWVASLFAPSQALAQAVGIVGIVGIIEGGATLIRQTTRYALAEGVALNEQDIVETAPGAFAQVELPGGVLVGLGESTRVMFSPRVGKGLAATPLYLLGGWLKTSTAGPFRYTSPAFELSTQGAVTVVQATGASYQVFLESGAARLAPRDAAQAALQLRSGEFAQGREGAPTSTGQRPAPEFLAKVPRQFRDRLPARGEQLARRSVAPKALGEIAYSDVSAWLRTEPGLRLPLLPLWRARAADQDFRAAAKADLAQHPEWEPYADPEGYARRLALEAERRRAREQARQAAQAAAAASAAAAAGGGVPAGRAP</sequence>
<dbReference type="EMBL" id="WSEL01000009">
    <property type="protein sequence ID" value="MVQ32033.1"/>
    <property type="molecule type" value="Genomic_DNA"/>
</dbReference>
<evidence type="ECO:0000256" key="1">
    <source>
        <dbReference type="SAM" id="MobiDB-lite"/>
    </source>
</evidence>
<accession>A0A6N8J182</accession>
<keyword evidence="5" id="KW-1185">Reference proteome</keyword>
<feature type="domain" description="FecR protein" evidence="3">
    <location>
        <begin position="63"/>
        <end position="153"/>
    </location>
</feature>
<keyword evidence="2" id="KW-0732">Signal</keyword>
<name>A0A6N8J182_9BURK</name>
<evidence type="ECO:0000256" key="2">
    <source>
        <dbReference type="SAM" id="SignalP"/>
    </source>
</evidence>
<comment type="caution">
    <text evidence="4">The sequence shown here is derived from an EMBL/GenBank/DDBJ whole genome shotgun (WGS) entry which is preliminary data.</text>
</comment>
<feature type="signal peptide" evidence="2">
    <location>
        <begin position="1"/>
        <end position="25"/>
    </location>
</feature>
<organism evidence="4 5">
    <name type="scientific">Ramlibacter pinisoli</name>
    <dbReference type="NCBI Taxonomy" id="2682844"/>
    <lineage>
        <taxon>Bacteria</taxon>
        <taxon>Pseudomonadati</taxon>
        <taxon>Pseudomonadota</taxon>
        <taxon>Betaproteobacteria</taxon>
        <taxon>Burkholderiales</taxon>
        <taxon>Comamonadaceae</taxon>
        <taxon>Ramlibacter</taxon>
    </lineage>
</organism>
<dbReference type="AlphaFoldDB" id="A0A6N8J182"/>
<dbReference type="RefSeq" id="WP_157400027.1">
    <property type="nucleotide sequence ID" value="NZ_WSEL01000009.1"/>
</dbReference>
<dbReference type="Proteomes" id="UP000469385">
    <property type="component" value="Unassembled WGS sequence"/>
</dbReference>
<reference evidence="4 5" key="1">
    <citation type="submission" date="2019-12" db="EMBL/GenBank/DDBJ databases">
        <authorList>
            <person name="Huq M.A."/>
        </authorList>
    </citation>
    <scope>NUCLEOTIDE SEQUENCE [LARGE SCALE GENOMIC DNA]</scope>
    <source>
        <strain evidence="4 5">MAH-25</strain>
    </source>
</reference>
<evidence type="ECO:0000259" key="3">
    <source>
        <dbReference type="Pfam" id="PF04773"/>
    </source>
</evidence>
<feature type="chain" id="PRO_5026811035" description="FecR protein domain-containing protein" evidence="2">
    <location>
        <begin position="26"/>
        <end position="322"/>
    </location>
</feature>